<dbReference type="EMBL" id="NPEU01000342">
    <property type="protein sequence ID" value="RAI33764.1"/>
    <property type="molecule type" value="Genomic_DNA"/>
</dbReference>
<feature type="region of interest" description="Disordered" evidence="1">
    <location>
        <begin position="1"/>
        <end position="53"/>
    </location>
</feature>
<feature type="compositionally biased region" description="Basic and acidic residues" evidence="1">
    <location>
        <begin position="21"/>
        <end position="36"/>
    </location>
</feature>
<reference evidence="2 3" key="1">
    <citation type="submission" date="2017-07" db="EMBL/GenBank/DDBJ databases">
        <title>Draft Genome Sequences of Select Purple Nonsulfur Bacteria.</title>
        <authorList>
            <person name="Lasarre B."/>
            <person name="Mckinlay J.B."/>
        </authorList>
    </citation>
    <scope>NUCLEOTIDE SEQUENCE [LARGE SCALE GENOMIC DNA]</scope>
    <source>
        <strain evidence="2 3">DSM 11907</strain>
    </source>
</reference>
<sequence length="63" mass="6495">EPDPAKAVAGFLDGTLTPAAPHDHASHEHASHDHGAHRSGGHDNTAPDPDHEAECADCCCGHI</sequence>
<name>A0A327K773_9BRAD</name>
<proteinExistence type="predicted"/>
<feature type="non-terminal residue" evidence="2">
    <location>
        <position position="1"/>
    </location>
</feature>
<dbReference type="AlphaFoldDB" id="A0A327K773"/>
<evidence type="ECO:0000256" key="1">
    <source>
        <dbReference type="SAM" id="MobiDB-lite"/>
    </source>
</evidence>
<dbReference type="Proteomes" id="UP000248863">
    <property type="component" value="Unassembled WGS sequence"/>
</dbReference>
<accession>A0A327K773</accession>
<evidence type="ECO:0000313" key="3">
    <source>
        <dbReference type="Proteomes" id="UP000248863"/>
    </source>
</evidence>
<organism evidence="2 3">
    <name type="scientific">Rhodoplanes elegans</name>
    <dbReference type="NCBI Taxonomy" id="29408"/>
    <lineage>
        <taxon>Bacteria</taxon>
        <taxon>Pseudomonadati</taxon>
        <taxon>Pseudomonadota</taxon>
        <taxon>Alphaproteobacteria</taxon>
        <taxon>Hyphomicrobiales</taxon>
        <taxon>Nitrobacteraceae</taxon>
        <taxon>Rhodoplanes</taxon>
    </lineage>
</organism>
<evidence type="ECO:0000313" key="2">
    <source>
        <dbReference type="EMBL" id="RAI33764.1"/>
    </source>
</evidence>
<gene>
    <name evidence="2" type="ORF">CH338_22010</name>
</gene>
<comment type="caution">
    <text evidence="2">The sequence shown here is derived from an EMBL/GenBank/DDBJ whole genome shotgun (WGS) entry which is preliminary data.</text>
</comment>
<protein>
    <submittedName>
        <fullName evidence="2">Uncharacterized protein</fullName>
    </submittedName>
</protein>
<keyword evidence="3" id="KW-1185">Reference proteome</keyword>